<reference evidence="1" key="1">
    <citation type="submission" date="2006-05" db="EMBL/GenBank/DDBJ databases">
        <title>Complete sequence of chromosome 1 of Burkholderia cenocepacia AU 1054.</title>
        <authorList>
            <consortium name="US DOE Joint Genome Institute"/>
            <person name="Copeland A."/>
            <person name="Lucas S."/>
            <person name="Lapidus A."/>
            <person name="Barry K."/>
            <person name="Detter J.C."/>
            <person name="Glavina del Rio T."/>
            <person name="Hammon N."/>
            <person name="Israni S."/>
            <person name="Dalin E."/>
            <person name="Tice H."/>
            <person name="Pitluck S."/>
            <person name="Chain P."/>
            <person name="Malfatti S."/>
            <person name="Shin M."/>
            <person name="Vergez L."/>
            <person name="Schmutz J."/>
            <person name="Larimer F."/>
            <person name="Land M."/>
            <person name="Hauser L."/>
            <person name="Kyrpides N."/>
            <person name="Lykidis A."/>
            <person name="LiPuma J.J."/>
            <person name="Konstantinidis K."/>
            <person name="Tiedje J.M."/>
            <person name="Richardson P."/>
        </authorList>
    </citation>
    <scope>NUCLEOTIDE SEQUENCE [LARGE SCALE GENOMIC DNA]</scope>
    <source>
        <strain evidence="1">AU 1054</strain>
    </source>
</reference>
<organism evidence="1">
    <name type="scientific">Burkholderia orbicola (strain AU 1054)</name>
    <dbReference type="NCBI Taxonomy" id="331271"/>
    <lineage>
        <taxon>Bacteria</taxon>
        <taxon>Pseudomonadati</taxon>
        <taxon>Pseudomonadota</taxon>
        <taxon>Betaproteobacteria</taxon>
        <taxon>Burkholderiales</taxon>
        <taxon>Burkholderiaceae</taxon>
        <taxon>Burkholderia</taxon>
        <taxon>Burkholderia cepacia complex</taxon>
        <taxon>Burkholderia orbicola</taxon>
    </lineage>
</organism>
<accession>A0A0H2XPM2</accession>
<protein>
    <submittedName>
        <fullName evidence="1">Uncharacterized protein</fullName>
    </submittedName>
</protein>
<gene>
    <name evidence="1" type="ordered locus">Bcen_0992</name>
</gene>
<dbReference type="EMBL" id="CP000378">
    <property type="protein sequence ID" value="ABF75901.1"/>
    <property type="molecule type" value="Genomic_DNA"/>
</dbReference>
<name>A0A0H2XPM2_BURO1</name>
<proteinExistence type="predicted"/>
<sequence length="97" mass="11426">MQYTTQREQGEYGYDTANVDRNHFGATLVEERFRPFSLSEVSNAAPRKRGRIFFVANFLTREFDLAYLVCRPLSASRRLLWFRYACLTAQFDNTSIR</sequence>
<evidence type="ECO:0000313" key="1">
    <source>
        <dbReference type="EMBL" id="ABF75901.1"/>
    </source>
</evidence>
<dbReference type="HOGENOM" id="CLU_2341321_0_0_4"/>
<dbReference type="AlphaFoldDB" id="A0A0H2XPM2"/>